<dbReference type="EMBL" id="CDMZ01002097">
    <property type="protein sequence ID" value="CEM40762.1"/>
    <property type="molecule type" value="Genomic_DNA"/>
</dbReference>
<feature type="region of interest" description="Disordered" evidence="1">
    <location>
        <begin position="353"/>
        <end position="542"/>
    </location>
</feature>
<feature type="region of interest" description="Disordered" evidence="1">
    <location>
        <begin position="1"/>
        <end position="326"/>
    </location>
</feature>
<sequence>MFENNACALPPFMDAEEEGWGLDPQRSGRRRPSDYPEDFRDPSLSLTLQGGGREPQGIPGAAAVGRETRENACDGEGRRAIGGQGHAHGSEGEGLFLLSTREEDPAGRGAERILSGRSSEYFGDDAGGFDPTASIEGGGLMGSWRQQEGAAGGGTGEAGSGGTVQGVALPGTSAPFCASKPAEGEKGGEENGEQSVAGQRESTRASLSIGSPSRNTRTFLLHQASSSSSSSSSASVSAQTPGNLQAENKEGNEQTESDPSSSSTAALGEQRDLKRPLLAPEPSNGLNFSFGSPNSANAPSSQLQLPSQPAHHEADEELASDADAFAAGTPSQWAATADFGKISGERAVMAAAVLTRNRETGKESEREDGEGEEEGSRSSTVRAASERRETAEGGNLSRAFAEGGVQTDPPPPTEEALNSNLPIMLPSLSSAFQRTETFPTEPNRLQPTPPSGSTAARRPRTPPSAFFYGDQLHETRRAQTPSRLRDYREQQLQAQREGGSGQSQQRPATAHPAGKESERNNRRSEFFFGENEPFDEKDCEPV</sequence>
<reference evidence="2" key="1">
    <citation type="submission" date="2014-11" db="EMBL/GenBank/DDBJ databases">
        <authorList>
            <person name="Otto D Thomas"/>
            <person name="Naeem Raeece"/>
        </authorList>
    </citation>
    <scope>NUCLEOTIDE SEQUENCE</scope>
</reference>
<feature type="compositionally biased region" description="Basic and acidic residues" evidence="1">
    <location>
        <begin position="513"/>
        <end position="525"/>
    </location>
</feature>
<feature type="compositionally biased region" description="Basic and acidic residues" evidence="1">
    <location>
        <begin position="66"/>
        <end position="79"/>
    </location>
</feature>
<feature type="compositionally biased region" description="Basic and acidic residues" evidence="1">
    <location>
        <begin position="471"/>
        <end position="489"/>
    </location>
</feature>
<feature type="compositionally biased region" description="Low complexity" evidence="1">
    <location>
        <begin position="224"/>
        <end position="238"/>
    </location>
</feature>
<feature type="compositionally biased region" description="Polar residues" evidence="1">
    <location>
        <begin position="204"/>
        <end position="218"/>
    </location>
</feature>
<accession>A0A0G4H9V5</accession>
<proteinExistence type="predicted"/>
<dbReference type="VEuPathDB" id="CryptoDB:Cvel_25506"/>
<evidence type="ECO:0000256" key="1">
    <source>
        <dbReference type="SAM" id="MobiDB-lite"/>
    </source>
</evidence>
<feature type="compositionally biased region" description="Basic and acidic residues" evidence="1">
    <location>
        <begin position="356"/>
        <end position="365"/>
    </location>
</feature>
<feature type="compositionally biased region" description="Polar residues" evidence="1">
    <location>
        <begin position="416"/>
        <end position="454"/>
    </location>
</feature>
<dbReference type="AlphaFoldDB" id="A0A0G4H9V5"/>
<protein>
    <submittedName>
        <fullName evidence="2">Uncharacterized protein</fullName>
    </submittedName>
</protein>
<feature type="compositionally biased region" description="Gly residues" evidence="1">
    <location>
        <begin position="150"/>
        <end position="164"/>
    </location>
</feature>
<feature type="compositionally biased region" description="Basic and acidic residues" evidence="1">
    <location>
        <begin position="31"/>
        <end position="41"/>
    </location>
</feature>
<feature type="compositionally biased region" description="Polar residues" evidence="1">
    <location>
        <begin position="284"/>
        <end position="307"/>
    </location>
</feature>
<feature type="compositionally biased region" description="Basic and acidic residues" evidence="1">
    <location>
        <begin position="100"/>
        <end position="111"/>
    </location>
</feature>
<organism evidence="2">
    <name type="scientific">Chromera velia CCMP2878</name>
    <dbReference type="NCBI Taxonomy" id="1169474"/>
    <lineage>
        <taxon>Eukaryota</taxon>
        <taxon>Sar</taxon>
        <taxon>Alveolata</taxon>
        <taxon>Colpodellida</taxon>
        <taxon>Chromeraceae</taxon>
        <taxon>Chromera</taxon>
    </lineage>
</organism>
<name>A0A0G4H9V5_9ALVE</name>
<evidence type="ECO:0000313" key="2">
    <source>
        <dbReference type="EMBL" id="CEM40762.1"/>
    </source>
</evidence>
<gene>
    <name evidence="2" type="ORF">Cvel_25506</name>
</gene>